<dbReference type="AlphaFoldDB" id="A0AAW1ZLV9"/>
<evidence type="ECO:0000256" key="2">
    <source>
        <dbReference type="SAM" id="SignalP"/>
    </source>
</evidence>
<comment type="caution">
    <text evidence="3">The sequence shown here is derived from an EMBL/GenBank/DDBJ whole genome shotgun (WGS) entry which is preliminary data.</text>
</comment>
<dbReference type="Proteomes" id="UP001479290">
    <property type="component" value="Unassembled WGS sequence"/>
</dbReference>
<proteinExistence type="predicted"/>
<keyword evidence="4" id="KW-1185">Reference proteome</keyword>
<feature type="region of interest" description="Disordered" evidence="1">
    <location>
        <begin position="126"/>
        <end position="177"/>
    </location>
</feature>
<sequence length="177" mass="19561">MERRLFWLFCLLTALGSVESAGPEITVSSKDLKCDNGVFYPKPKPLSEDIYVTYWCIDNTTDGCPGDDPENNDCPSQRILVKVLSSENMIQLNTPALATVIVSDVIVTIMIGWAVYSVCAQPRTRSSYQGNKASDRQNLITNNSAGDMYQPLNARSSEYSTLHGARKPKNSKHPLSP</sequence>
<evidence type="ECO:0000313" key="4">
    <source>
        <dbReference type="Proteomes" id="UP001479290"/>
    </source>
</evidence>
<feature type="chain" id="PRO_5043979842" evidence="2">
    <location>
        <begin position="21"/>
        <end position="177"/>
    </location>
</feature>
<feature type="compositionally biased region" description="Polar residues" evidence="1">
    <location>
        <begin position="126"/>
        <end position="145"/>
    </location>
</feature>
<evidence type="ECO:0000256" key="1">
    <source>
        <dbReference type="SAM" id="MobiDB-lite"/>
    </source>
</evidence>
<keyword evidence="2" id="KW-0732">Signal</keyword>
<feature type="compositionally biased region" description="Basic residues" evidence="1">
    <location>
        <begin position="164"/>
        <end position="177"/>
    </location>
</feature>
<evidence type="ECO:0000313" key="3">
    <source>
        <dbReference type="EMBL" id="KAK9961628.1"/>
    </source>
</evidence>
<organism evidence="3 4">
    <name type="scientific">Culter alburnus</name>
    <name type="common">Topmouth culter</name>
    <dbReference type="NCBI Taxonomy" id="194366"/>
    <lineage>
        <taxon>Eukaryota</taxon>
        <taxon>Metazoa</taxon>
        <taxon>Chordata</taxon>
        <taxon>Craniata</taxon>
        <taxon>Vertebrata</taxon>
        <taxon>Euteleostomi</taxon>
        <taxon>Actinopterygii</taxon>
        <taxon>Neopterygii</taxon>
        <taxon>Teleostei</taxon>
        <taxon>Ostariophysi</taxon>
        <taxon>Cypriniformes</taxon>
        <taxon>Xenocyprididae</taxon>
        <taxon>Xenocypridinae</taxon>
        <taxon>Culter</taxon>
    </lineage>
</organism>
<feature type="signal peptide" evidence="2">
    <location>
        <begin position="1"/>
        <end position="20"/>
    </location>
</feature>
<protein>
    <submittedName>
        <fullName evidence="3">Uncharacterized protein</fullName>
    </submittedName>
</protein>
<reference evidence="3 4" key="1">
    <citation type="submission" date="2024-05" db="EMBL/GenBank/DDBJ databases">
        <title>A high-quality chromosomal-level genome assembly of Topmouth culter (Culter alburnus).</title>
        <authorList>
            <person name="Zhao H."/>
        </authorList>
    </citation>
    <scope>NUCLEOTIDE SEQUENCE [LARGE SCALE GENOMIC DNA]</scope>
    <source>
        <strain evidence="3">CATC2023</strain>
        <tissue evidence="3">Muscle</tissue>
    </source>
</reference>
<gene>
    <name evidence="3" type="ORF">ABG768_007042</name>
</gene>
<name>A0AAW1ZLV9_CULAL</name>
<dbReference type="EMBL" id="JAWDJR010000015">
    <property type="protein sequence ID" value="KAK9961628.1"/>
    <property type="molecule type" value="Genomic_DNA"/>
</dbReference>
<accession>A0AAW1ZLV9</accession>